<evidence type="ECO:0000256" key="1">
    <source>
        <dbReference type="ARBA" id="ARBA00022481"/>
    </source>
</evidence>
<proteinExistence type="inferred from homology"/>
<dbReference type="EMBL" id="JBJKBG010000008">
    <property type="protein sequence ID" value="KAL3725731.1"/>
    <property type="molecule type" value="Genomic_DNA"/>
</dbReference>
<keyword evidence="1" id="KW-0488">Methylation</keyword>
<accession>A0ABD3JCI4</accession>
<evidence type="ECO:0000313" key="8">
    <source>
        <dbReference type="Proteomes" id="UP001634007"/>
    </source>
</evidence>
<evidence type="ECO:0000256" key="2">
    <source>
        <dbReference type="ARBA" id="ARBA00022723"/>
    </source>
</evidence>
<evidence type="ECO:0000256" key="5">
    <source>
        <dbReference type="ARBA" id="ARBA00024045"/>
    </source>
</evidence>
<evidence type="ECO:0000259" key="6">
    <source>
        <dbReference type="PROSITE" id="PS50846"/>
    </source>
</evidence>
<organism evidence="7 8">
    <name type="scientific">Eucalyptus globulus</name>
    <name type="common">Tasmanian blue gum</name>
    <dbReference type="NCBI Taxonomy" id="34317"/>
    <lineage>
        <taxon>Eukaryota</taxon>
        <taxon>Viridiplantae</taxon>
        <taxon>Streptophyta</taxon>
        <taxon>Embryophyta</taxon>
        <taxon>Tracheophyta</taxon>
        <taxon>Spermatophyta</taxon>
        <taxon>Magnoliopsida</taxon>
        <taxon>eudicotyledons</taxon>
        <taxon>Gunneridae</taxon>
        <taxon>Pentapetalae</taxon>
        <taxon>rosids</taxon>
        <taxon>malvids</taxon>
        <taxon>Myrtales</taxon>
        <taxon>Myrtaceae</taxon>
        <taxon>Myrtoideae</taxon>
        <taxon>Eucalypteae</taxon>
        <taxon>Eucalyptus</taxon>
    </lineage>
</organism>
<gene>
    <name evidence="7" type="ORF">ACJRO7_030716</name>
</gene>
<keyword evidence="2" id="KW-0479">Metal-binding</keyword>
<dbReference type="PANTHER" id="PTHR45811">
    <property type="entry name" value="COPPER TRANSPORT PROTEIN FAMILY-RELATED"/>
    <property type="match status" value="1"/>
</dbReference>
<dbReference type="Gene3D" id="3.30.70.100">
    <property type="match status" value="1"/>
</dbReference>
<dbReference type="InterPro" id="IPR051863">
    <property type="entry name" value="HIPP"/>
</dbReference>
<keyword evidence="3" id="KW-0449">Lipoprotein</keyword>
<dbReference type="InterPro" id="IPR006121">
    <property type="entry name" value="HMA_dom"/>
</dbReference>
<comment type="similarity">
    <text evidence="5">Belongs to the HIPP family.</text>
</comment>
<comment type="caution">
    <text evidence="7">The sequence shown here is derived from an EMBL/GenBank/DDBJ whole genome shotgun (WGS) entry which is preliminary data.</text>
</comment>
<evidence type="ECO:0000313" key="7">
    <source>
        <dbReference type="EMBL" id="KAL3725731.1"/>
    </source>
</evidence>
<dbReference type="Proteomes" id="UP001634007">
    <property type="component" value="Unassembled WGS sequence"/>
</dbReference>
<dbReference type="GO" id="GO:0046872">
    <property type="term" value="F:metal ion binding"/>
    <property type="evidence" value="ECO:0007669"/>
    <property type="project" value="UniProtKB-KW"/>
</dbReference>
<dbReference type="PANTHER" id="PTHR45811:SF50">
    <property type="entry name" value="HEAVY METAL-ASSOCIATED ISOPRENYLATED PLANT PROTEIN 12-RELATED"/>
    <property type="match status" value="1"/>
</dbReference>
<keyword evidence="4" id="KW-0636">Prenylation</keyword>
<sequence>MAKKTVIKVSIHGQKEKRGALKSVAKLEGINELSMDVAKGTLTLIGDADPVCIVTCLRKKCGRCVEIDNVGPPKLPEKPKPKCQSPCWLPPCPLRLCPSCRPYPYTSCCGYEANTCSII</sequence>
<name>A0ABD3JCI4_EUCGL</name>
<keyword evidence="8" id="KW-1185">Reference proteome</keyword>
<protein>
    <recommendedName>
        <fullName evidence="6">HMA domain-containing protein</fullName>
    </recommendedName>
</protein>
<evidence type="ECO:0000256" key="3">
    <source>
        <dbReference type="ARBA" id="ARBA00023288"/>
    </source>
</evidence>
<dbReference type="PROSITE" id="PS50846">
    <property type="entry name" value="HMA_2"/>
    <property type="match status" value="1"/>
</dbReference>
<feature type="domain" description="HMA" evidence="6">
    <location>
        <begin position="2"/>
        <end position="66"/>
    </location>
</feature>
<dbReference type="AlphaFoldDB" id="A0ABD3JCI4"/>
<reference evidence="7 8" key="1">
    <citation type="submission" date="2024-11" db="EMBL/GenBank/DDBJ databases">
        <title>Chromosome-level genome assembly of Eucalyptus globulus Labill. provides insights into its genome evolution.</title>
        <authorList>
            <person name="Li X."/>
        </authorList>
    </citation>
    <scope>NUCLEOTIDE SEQUENCE [LARGE SCALE GENOMIC DNA]</scope>
    <source>
        <strain evidence="7">CL2024</strain>
        <tissue evidence="7">Fresh tender leaves</tissue>
    </source>
</reference>
<evidence type="ECO:0000256" key="4">
    <source>
        <dbReference type="ARBA" id="ARBA00023289"/>
    </source>
</evidence>